<name>A0ABX3P5M1_9BACT</name>
<protein>
    <recommendedName>
        <fullName evidence="9">RNA polymerase, sigma-24 subunit, ECF subfamily</fullName>
    </recommendedName>
</protein>
<dbReference type="InterPro" id="IPR013324">
    <property type="entry name" value="RNA_pol_sigma_r3/r4-like"/>
</dbReference>
<keyword evidence="3" id="KW-0731">Sigma factor</keyword>
<dbReference type="InterPro" id="IPR039425">
    <property type="entry name" value="RNA_pol_sigma-70-like"/>
</dbReference>
<dbReference type="NCBIfam" id="TIGR02937">
    <property type="entry name" value="sigma70-ECF"/>
    <property type="match status" value="1"/>
</dbReference>
<dbReference type="InterPro" id="IPR013249">
    <property type="entry name" value="RNA_pol_sigma70_r4_t2"/>
</dbReference>
<dbReference type="Gene3D" id="1.10.10.10">
    <property type="entry name" value="Winged helix-like DNA-binding domain superfamily/Winged helix DNA-binding domain"/>
    <property type="match status" value="1"/>
</dbReference>
<evidence type="ECO:0000313" key="7">
    <source>
        <dbReference type="EMBL" id="OQP53195.1"/>
    </source>
</evidence>
<dbReference type="InterPro" id="IPR007627">
    <property type="entry name" value="RNA_pol_sigma70_r2"/>
</dbReference>
<evidence type="ECO:0000313" key="8">
    <source>
        <dbReference type="Proteomes" id="UP000192277"/>
    </source>
</evidence>
<keyword evidence="2" id="KW-0805">Transcription regulation</keyword>
<evidence type="ECO:0000256" key="2">
    <source>
        <dbReference type="ARBA" id="ARBA00023015"/>
    </source>
</evidence>
<dbReference type="InterPro" id="IPR013325">
    <property type="entry name" value="RNA_pol_sigma_r2"/>
</dbReference>
<dbReference type="RefSeq" id="WP_014218265.1">
    <property type="nucleotide sequence ID" value="NZ_LWBO01000003.1"/>
</dbReference>
<dbReference type="PANTHER" id="PTHR43133">
    <property type="entry name" value="RNA POLYMERASE ECF-TYPE SIGMA FACTO"/>
    <property type="match status" value="1"/>
</dbReference>
<dbReference type="Gene3D" id="1.10.1740.10">
    <property type="match status" value="1"/>
</dbReference>
<comment type="caution">
    <text evidence="7">The sequence shown here is derived from an EMBL/GenBank/DDBJ whole genome shotgun (WGS) entry which is preliminary data.</text>
</comment>
<dbReference type="InterPro" id="IPR014327">
    <property type="entry name" value="RNA_pol_sigma70_bacteroid"/>
</dbReference>
<organism evidence="7 8">
    <name type="scientific">Niastella koreensis</name>
    <dbReference type="NCBI Taxonomy" id="354356"/>
    <lineage>
        <taxon>Bacteria</taxon>
        <taxon>Pseudomonadati</taxon>
        <taxon>Bacteroidota</taxon>
        <taxon>Chitinophagia</taxon>
        <taxon>Chitinophagales</taxon>
        <taxon>Chitinophagaceae</taxon>
        <taxon>Niastella</taxon>
    </lineage>
</organism>
<dbReference type="EMBL" id="LWBO01000003">
    <property type="protein sequence ID" value="OQP53195.1"/>
    <property type="molecule type" value="Genomic_DNA"/>
</dbReference>
<feature type="domain" description="RNA polymerase sigma-70 region 2" evidence="5">
    <location>
        <begin position="25"/>
        <end position="91"/>
    </location>
</feature>
<evidence type="ECO:0000256" key="1">
    <source>
        <dbReference type="ARBA" id="ARBA00010641"/>
    </source>
</evidence>
<evidence type="ECO:0000256" key="3">
    <source>
        <dbReference type="ARBA" id="ARBA00023082"/>
    </source>
</evidence>
<keyword evidence="4" id="KW-0804">Transcription</keyword>
<accession>A0ABX3P5M1</accession>
<gene>
    <name evidence="7" type="ORF">A4D02_22635</name>
</gene>
<evidence type="ECO:0000259" key="6">
    <source>
        <dbReference type="Pfam" id="PF08281"/>
    </source>
</evidence>
<dbReference type="PANTHER" id="PTHR43133:SF46">
    <property type="entry name" value="RNA POLYMERASE SIGMA-70 FACTOR ECF SUBFAMILY"/>
    <property type="match status" value="1"/>
</dbReference>
<proteinExistence type="inferred from homology"/>
<dbReference type="SUPFAM" id="SSF88946">
    <property type="entry name" value="Sigma2 domain of RNA polymerase sigma factors"/>
    <property type="match status" value="1"/>
</dbReference>
<feature type="domain" description="RNA polymerase sigma factor 70 region 4 type 2" evidence="6">
    <location>
        <begin position="121"/>
        <end position="172"/>
    </location>
</feature>
<dbReference type="Pfam" id="PF04542">
    <property type="entry name" value="Sigma70_r2"/>
    <property type="match status" value="1"/>
</dbReference>
<evidence type="ECO:0000256" key="4">
    <source>
        <dbReference type="ARBA" id="ARBA00023163"/>
    </source>
</evidence>
<dbReference type="NCBIfam" id="TIGR02985">
    <property type="entry name" value="Sig70_bacteroi1"/>
    <property type="match status" value="1"/>
</dbReference>
<reference evidence="7 8" key="1">
    <citation type="submission" date="2016-04" db="EMBL/GenBank/DDBJ databases">
        <authorList>
            <person name="Chen L."/>
            <person name="Zhuang W."/>
            <person name="Wang G."/>
        </authorList>
    </citation>
    <scope>NUCLEOTIDE SEQUENCE [LARGE SCALE GENOMIC DNA]</scope>
    <source>
        <strain evidence="8">GR20</strain>
    </source>
</reference>
<evidence type="ECO:0008006" key="9">
    <source>
        <dbReference type="Google" id="ProtNLM"/>
    </source>
</evidence>
<dbReference type="InterPro" id="IPR036388">
    <property type="entry name" value="WH-like_DNA-bd_sf"/>
</dbReference>
<evidence type="ECO:0000259" key="5">
    <source>
        <dbReference type="Pfam" id="PF04542"/>
    </source>
</evidence>
<dbReference type="Pfam" id="PF08281">
    <property type="entry name" value="Sigma70_r4_2"/>
    <property type="match status" value="1"/>
</dbReference>
<sequence length="189" mass="22298">MRNMTNDEQLLRAIAMGNTEALEQLYARYWQHLFTAAYNVLKNKAVCEDIVQEAFLQLWQRRETLEIQTTLQAYLFSVIRYSVFKHIKKEQSHSQVFQHLPERLHYITPEEIVIEKNIRSQLAVIVNSLPEKCREIYLLSREEQLSHNEIASRINISPKTVENHITIALKKIRFGIARMTGIFFLLNLI</sequence>
<comment type="similarity">
    <text evidence="1">Belongs to the sigma-70 factor family. ECF subfamily.</text>
</comment>
<dbReference type="InterPro" id="IPR014284">
    <property type="entry name" value="RNA_pol_sigma-70_dom"/>
</dbReference>
<dbReference type="Proteomes" id="UP000192277">
    <property type="component" value="Unassembled WGS sequence"/>
</dbReference>
<dbReference type="SUPFAM" id="SSF88659">
    <property type="entry name" value="Sigma3 and sigma4 domains of RNA polymerase sigma factors"/>
    <property type="match status" value="1"/>
</dbReference>
<keyword evidence="8" id="KW-1185">Reference proteome</keyword>